<feature type="signal peptide" evidence="1">
    <location>
        <begin position="1"/>
        <end position="21"/>
    </location>
</feature>
<dbReference type="Proteomes" id="UP000679008">
    <property type="component" value="Unassembled WGS sequence"/>
</dbReference>
<comment type="caution">
    <text evidence="2">The sequence shown here is derived from an EMBL/GenBank/DDBJ whole genome shotgun (WGS) entry which is preliminary data.</text>
</comment>
<protein>
    <submittedName>
        <fullName evidence="2">Uncharacterized protein</fullName>
    </submittedName>
</protein>
<dbReference type="RefSeq" id="WP_210788846.1">
    <property type="nucleotide sequence ID" value="NZ_JAGPXB010000004.1"/>
</dbReference>
<gene>
    <name evidence="2" type="ORF">KBJ98_06425</name>
</gene>
<evidence type="ECO:0000313" key="3">
    <source>
        <dbReference type="Proteomes" id="UP000679008"/>
    </source>
</evidence>
<evidence type="ECO:0000256" key="1">
    <source>
        <dbReference type="SAM" id="SignalP"/>
    </source>
</evidence>
<name>A0ABS5D2T3_9FLAO</name>
<dbReference type="EMBL" id="JAGPXB010000004">
    <property type="protein sequence ID" value="MBQ0908334.1"/>
    <property type="molecule type" value="Genomic_DNA"/>
</dbReference>
<keyword evidence="1" id="KW-0732">Signal</keyword>
<keyword evidence="3" id="KW-1185">Reference proteome</keyword>
<evidence type="ECO:0000313" key="2">
    <source>
        <dbReference type="EMBL" id="MBQ0908334.1"/>
    </source>
</evidence>
<sequence length="154" mass="18118">MRTIKSLLILLFLGTIATTRAQEASVKSETNINFNADKITYYQQRGREDANYELTFTAKTKAEEKAFWKEQKEYEKELKKKNRKAYKAYIASKQDVYTTHHSHCDSHCHHSDAFYGHAGFYYYEYDQRNYHRPSNTSVRTQIGVRAPSIRLGLF</sequence>
<organism evidence="2 3">
    <name type="scientific">Flavobacterium erciyesense</name>
    <dbReference type="NCBI Taxonomy" id="2825842"/>
    <lineage>
        <taxon>Bacteria</taxon>
        <taxon>Pseudomonadati</taxon>
        <taxon>Bacteroidota</taxon>
        <taxon>Flavobacteriia</taxon>
        <taxon>Flavobacteriales</taxon>
        <taxon>Flavobacteriaceae</taxon>
        <taxon>Flavobacterium</taxon>
    </lineage>
</organism>
<accession>A0ABS5D2T3</accession>
<feature type="chain" id="PRO_5045049381" evidence="1">
    <location>
        <begin position="22"/>
        <end position="154"/>
    </location>
</feature>
<proteinExistence type="predicted"/>
<reference evidence="2 3" key="1">
    <citation type="submission" date="2021-04" db="EMBL/GenBank/DDBJ databases">
        <title>Description of novel Flavobacterium sp. F-328.</title>
        <authorList>
            <person name="Saticioglu I.B."/>
        </authorList>
    </citation>
    <scope>NUCLEOTIDE SEQUENCE [LARGE SCALE GENOMIC DNA]</scope>
    <source>
        <strain evidence="2 3">F-328</strain>
    </source>
</reference>